<sequence length="489" mass="50791">MTVIGTRLPADLPTRIWSGLTPVDASDGATFDVSDPATGEVIATVADATVDDALTALTRAVEAQKAWAGFSPQARSDVLTRIFGLIGERADDFAVTMTLEMGKPLAEAYGEVTYGNSYFRWFAGEAVRIPGRFATSPNGNGHILVTRGPVGPVLAITPWNFPLAMATRKIAPALAAGCPVIVKPAAETPLTMLLLGEVLAQAFTEAGAPDGLVSILPSTRDADISKTLMADERLRKVTFTGSSPVGRLLVRQSADRLLRTSMELGGNAPFVVAEDADLDLVLTAAMQAKMRNGGEACIAANRFLVAAPVAAEFTGRLTAAMDAVVTGHGLDEGTTLGPVITAKQRDRIAALVDDAVSRGATVTTGGVVPEGPGNFYPATVLTDVPADARILHEEIFGPVATVTTFPTLEEGVAAANDTEFGLAAYGFTASEETARYFAENLDAGMVGINRGAISDAAAPFGGVGQSGFGREGGAEGIGEYLETRYIALN</sequence>
<evidence type="ECO:0000313" key="6">
    <source>
        <dbReference type="EMBL" id="AWT27365.1"/>
    </source>
</evidence>
<keyword evidence="7" id="KW-1185">Reference proteome</keyword>
<protein>
    <submittedName>
        <fullName evidence="6">Succinate-semialdehyde dehydrogenase</fullName>
        <ecNumber evidence="6">1.2.1.16</ecNumber>
    </submittedName>
</protein>
<accession>A0A2Z3YPE8</accession>
<dbReference type="SUPFAM" id="SSF53720">
    <property type="entry name" value="ALDH-like"/>
    <property type="match status" value="1"/>
</dbReference>
<dbReference type="PANTHER" id="PTHR43353:SF5">
    <property type="entry name" value="SUCCINATE-SEMIALDEHYDE DEHYDROGENASE, MITOCHONDRIAL"/>
    <property type="match status" value="1"/>
</dbReference>
<dbReference type="CDD" id="cd07103">
    <property type="entry name" value="ALDH_F5_SSADH_GabD"/>
    <property type="match status" value="1"/>
</dbReference>
<name>A0A2Z3YPE8_9CORY</name>
<dbReference type="InterPro" id="IPR029510">
    <property type="entry name" value="Ald_DH_CS_GLU"/>
</dbReference>
<dbReference type="GO" id="GO:0004777">
    <property type="term" value="F:succinate-semialdehyde dehydrogenase (NAD+) activity"/>
    <property type="evidence" value="ECO:0007669"/>
    <property type="project" value="TreeGrafter"/>
</dbReference>
<evidence type="ECO:0000256" key="4">
    <source>
        <dbReference type="RuleBase" id="RU003345"/>
    </source>
</evidence>
<comment type="similarity">
    <text evidence="1 4">Belongs to the aldehyde dehydrogenase family.</text>
</comment>
<dbReference type="InterPro" id="IPR050740">
    <property type="entry name" value="Aldehyde_DH_Superfamily"/>
</dbReference>
<dbReference type="GO" id="GO:0009450">
    <property type="term" value="P:gamma-aminobutyric acid catabolic process"/>
    <property type="evidence" value="ECO:0007669"/>
    <property type="project" value="TreeGrafter"/>
</dbReference>
<organism evidence="6 7">
    <name type="scientific">Corynebacterium provencense</name>
    <dbReference type="NCBI Taxonomy" id="1737425"/>
    <lineage>
        <taxon>Bacteria</taxon>
        <taxon>Bacillati</taxon>
        <taxon>Actinomycetota</taxon>
        <taxon>Actinomycetes</taxon>
        <taxon>Mycobacteriales</taxon>
        <taxon>Corynebacteriaceae</taxon>
        <taxon>Corynebacterium</taxon>
    </lineage>
</organism>
<dbReference type="PANTHER" id="PTHR43353">
    <property type="entry name" value="SUCCINATE-SEMIALDEHYDE DEHYDROGENASE, MITOCHONDRIAL"/>
    <property type="match status" value="1"/>
</dbReference>
<gene>
    <name evidence="6" type="primary">sad_2</name>
    <name evidence="6" type="ORF">Csp1_26220</name>
</gene>
<dbReference type="KEGG" id="cpre:Csp1_26220"/>
<evidence type="ECO:0000256" key="1">
    <source>
        <dbReference type="ARBA" id="ARBA00009986"/>
    </source>
</evidence>
<dbReference type="EC" id="1.2.1.16" evidence="6"/>
<dbReference type="STRING" id="1737425.GCA_900049755_01122"/>
<dbReference type="PROSITE" id="PS00687">
    <property type="entry name" value="ALDEHYDE_DEHYDR_GLU"/>
    <property type="match status" value="1"/>
</dbReference>
<feature type="domain" description="Aldehyde dehydrogenase" evidence="5">
    <location>
        <begin position="26"/>
        <end position="485"/>
    </location>
</feature>
<dbReference type="RefSeq" id="WP_110482287.1">
    <property type="nucleotide sequence ID" value="NZ_CP024988.1"/>
</dbReference>
<reference evidence="7" key="1">
    <citation type="submission" date="2017-11" db="EMBL/GenBank/DDBJ databases">
        <title>Otitis media/interna in a cat caused by the recently described species Corynebacterium provencense.</title>
        <authorList>
            <person name="Kittl S."/>
            <person name="Brodard I."/>
            <person name="Rychener L."/>
            <person name="Jores J."/>
            <person name="Roosje P."/>
            <person name="Gobeli Brawand S."/>
        </authorList>
    </citation>
    <scope>NUCLEOTIDE SEQUENCE [LARGE SCALE GENOMIC DNA]</scope>
    <source>
        <strain evidence="7">17KM38</strain>
    </source>
</reference>
<dbReference type="EMBL" id="CP024988">
    <property type="protein sequence ID" value="AWT27365.1"/>
    <property type="molecule type" value="Genomic_DNA"/>
</dbReference>
<dbReference type="InterPro" id="IPR016161">
    <property type="entry name" value="Ald_DH/histidinol_DH"/>
</dbReference>
<evidence type="ECO:0000256" key="2">
    <source>
        <dbReference type="ARBA" id="ARBA00023002"/>
    </source>
</evidence>
<feature type="active site" evidence="3">
    <location>
        <position position="263"/>
    </location>
</feature>
<dbReference type="Pfam" id="PF00171">
    <property type="entry name" value="Aldedh"/>
    <property type="match status" value="1"/>
</dbReference>
<dbReference type="FunFam" id="3.40.309.10:FF:000004">
    <property type="entry name" value="Succinate-semialdehyde dehydrogenase I"/>
    <property type="match status" value="1"/>
</dbReference>
<dbReference type="Proteomes" id="UP000247696">
    <property type="component" value="Chromosome"/>
</dbReference>
<dbReference type="InterPro" id="IPR016162">
    <property type="entry name" value="Ald_DH_N"/>
</dbReference>
<dbReference type="OrthoDB" id="6882680at2"/>
<proteinExistence type="inferred from homology"/>
<evidence type="ECO:0000259" key="5">
    <source>
        <dbReference type="Pfam" id="PF00171"/>
    </source>
</evidence>
<dbReference type="InterPro" id="IPR016163">
    <property type="entry name" value="Ald_DH_C"/>
</dbReference>
<evidence type="ECO:0000256" key="3">
    <source>
        <dbReference type="PROSITE-ProRule" id="PRU10007"/>
    </source>
</evidence>
<dbReference type="InterPro" id="IPR015590">
    <property type="entry name" value="Aldehyde_DH_dom"/>
</dbReference>
<evidence type="ECO:0000313" key="7">
    <source>
        <dbReference type="Proteomes" id="UP000247696"/>
    </source>
</evidence>
<keyword evidence="2 4" id="KW-0560">Oxidoreductase</keyword>
<dbReference type="FunFam" id="3.40.605.10:FF:000007">
    <property type="entry name" value="NAD/NADP-dependent betaine aldehyde dehydrogenase"/>
    <property type="match status" value="1"/>
</dbReference>
<dbReference type="Gene3D" id="3.40.605.10">
    <property type="entry name" value="Aldehyde Dehydrogenase, Chain A, domain 1"/>
    <property type="match status" value="1"/>
</dbReference>
<dbReference type="AlphaFoldDB" id="A0A2Z3YPE8"/>
<dbReference type="Gene3D" id="3.40.309.10">
    <property type="entry name" value="Aldehyde Dehydrogenase, Chain A, domain 2"/>
    <property type="match status" value="1"/>
</dbReference>